<gene>
    <name evidence="1" type="ORF">TO73_0813</name>
</gene>
<organism evidence="1 2">
    <name type="scientific">Thermus aquaticus (strain ATCC BAA-2747 / Y51MC23)</name>
    <dbReference type="NCBI Taxonomy" id="498848"/>
    <lineage>
        <taxon>Bacteria</taxon>
        <taxon>Thermotogati</taxon>
        <taxon>Deinococcota</taxon>
        <taxon>Deinococci</taxon>
        <taxon>Thermales</taxon>
        <taxon>Thermaceae</taxon>
        <taxon>Thermus</taxon>
    </lineage>
</organism>
<dbReference type="Proteomes" id="UP000058660">
    <property type="component" value="Chromosome"/>
</dbReference>
<protein>
    <recommendedName>
        <fullName evidence="3">UvrB interaction domain-containing protein</fullName>
    </recommendedName>
</protein>
<dbReference type="EMBL" id="CP010822">
    <property type="protein sequence ID" value="ALJ90661.1"/>
    <property type="molecule type" value="Genomic_DNA"/>
</dbReference>
<evidence type="ECO:0008006" key="3">
    <source>
        <dbReference type="Google" id="ProtNLM"/>
    </source>
</evidence>
<dbReference type="RefSeq" id="WP_003048417.1">
    <property type="nucleotide sequence ID" value="NZ_CP010822.1"/>
</dbReference>
<evidence type="ECO:0000313" key="2">
    <source>
        <dbReference type="Proteomes" id="UP000058660"/>
    </source>
</evidence>
<name>A0ABM5VKK7_THEA5</name>
<accession>A0ABM5VKK7</accession>
<keyword evidence="2" id="KW-1185">Reference proteome</keyword>
<evidence type="ECO:0000313" key="1">
    <source>
        <dbReference type="EMBL" id="ALJ90661.1"/>
    </source>
</evidence>
<sequence>MALRSPWDNLAHLAPAILARLEERNCLLFRLYADGKPLVEGGVVASLDGLLLWAERGAKRHPLAREVRVVGVRPLVGGGVEEVPIVYLFPSQSPPDPPPGLESPKRERPNLFAEALAEALFLPEEAYWMAWEDGRGRHRVLVPKGNLAAYLEWAARSLPEPRVLEVQDFRGNALFRLEKEVERA</sequence>
<proteinExistence type="predicted"/>
<reference evidence="2" key="1">
    <citation type="journal article" date="2015" name="PLoS ONE">
        <title>Complete Genome Sequence of Thermus aquaticus Y51MC23.</title>
        <authorList>
            <person name="Brumm P.J."/>
            <person name="Monsma S."/>
            <person name="Keough B."/>
            <person name="Jasinovica S."/>
            <person name="Ferguson E."/>
            <person name="Schoenfeld T."/>
            <person name="Lodes M."/>
            <person name="Mead D.A."/>
        </authorList>
    </citation>
    <scope>NUCLEOTIDE SEQUENCE [LARGE SCALE GENOMIC DNA]</scope>
    <source>
        <strain evidence="2">BAA-2747 / Y51MC23</strain>
    </source>
</reference>